<dbReference type="FunFam" id="3.30.70.240:FF:000007">
    <property type="entry name" value="Translation factor GUF1, mitochondrial"/>
    <property type="match status" value="1"/>
</dbReference>
<evidence type="ECO:0000259" key="9">
    <source>
        <dbReference type="PROSITE" id="PS51722"/>
    </source>
</evidence>
<dbReference type="GO" id="GO:0005525">
    <property type="term" value="F:GTP binding"/>
    <property type="evidence" value="ECO:0007669"/>
    <property type="project" value="UniProtKB-UniRule"/>
</dbReference>
<evidence type="ECO:0000256" key="8">
    <source>
        <dbReference type="HAMAP-Rule" id="MF_03137"/>
    </source>
</evidence>
<dbReference type="GO" id="GO:0006412">
    <property type="term" value="P:translation"/>
    <property type="evidence" value="ECO:0007669"/>
    <property type="project" value="UniProtKB-KW"/>
</dbReference>
<dbReference type="PROSITE" id="PS51722">
    <property type="entry name" value="G_TR_2"/>
    <property type="match status" value="1"/>
</dbReference>
<dbReference type="Gene3D" id="3.40.50.300">
    <property type="entry name" value="P-loop containing nucleotide triphosphate hydrolases"/>
    <property type="match status" value="1"/>
</dbReference>
<gene>
    <name evidence="10" type="ORF">PV327_001059</name>
</gene>
<keyword evidence="2 8" id="KW-0547">Nucleotide-binding</keyword>
<dbReference type="PANTHER" id="PTHR43512:SF7">
    <property type="entry name" value="TRANSLATION FACTOR GUF1, MITOCHONDRIAL"/>
    <property type="match status" value="1"/>
</dbReference>
<keyword evidence="5 8" id="KW-0496">Mitochondrion</keyword>
<evidence type="ECO:0000256" key="2">
    <source>
        <dbReference type="ARBA" id="ARBA00022741"/>
    </source>
</evidence>
<dbReference type="EC" id="3.6.5.n1" evidence="8"/>
<dbReference type="InterPro" id="IPR038363">
    <property type="entry name" value="LepA_C_sf"/>
</dbReference>
<comment type="similarity">
    <text evidence="1">Belongs to the TRAFAC class translation factor GTPase superfamily. Classic translation factor GTPase family. LepA subfamily.</text>
</comment>
<feature type="binding site" evidence="8">
    <location>
        <begin position="127"/>
        <end position="131"/>
    </location>
    <ligand>
        <name>GTP</name>
        <dbReference type="ChEBI" id="CHEBI:37565"/>
    </ligand>
</feature>
<dbReference type="InterPro" id="IPR006297">
    <property type="entry name" value="EF-4"/>
</dbReference>
<name>A0AA39L2U0_MICHY</name>
<dbReference type="SMART" id="SM00838">
    <property type="entry name" value="EFG_C"/>
    <property type="match status" value="1"/>
</dbReference>
<dbReference type="NCBIfam" id="TIGR01393">
    <property type="entry name" value="lepA"/>
    <property type="match status" value="1"/>
</dbReference>
<dbReference type="InterPro" id="IPR005225">
    <property type="entry name" value="Small_GTP-bd"/>
</dbReference>
<reference evidence="10" key="2">
    <citation type="submission" date="2023-03" db="EMBL/GenBank/DDBJ databases">
        <authorList>
            <person name="Inwood S.N."/>
            <person name="Skelly J.G."/>
            <person name="Guhlin J."/>
            <person name="Harrop T.W.R."/>
            <person name="Goldson S.G."/>
            <person name="Dearden P.K."/>
        </authorList>
    </citation>
    <scope>NUCLEOTIDE SEQUENCE</scope>
    <source>
        <strain evidence="10">Lincoln</strain>
        <tissue evidence="10">Whole body</tissue>
    </source>
</reference>
<dbReference type="Pfam" id="PF00009">
    <property type="entry name" value="GTP_EFTU"/>
    <property type="match status" value="1"/>
</dbReference>
<dbReference type="GO" id="GO:0097177">
    <property type="term" value="F:mitochondrial ribosome binding"/>
    <property type="evidence" value="ECO:0007669"/>
    <property type="project" value="TreeGrafter"/>
</dbReference>
<dbReference type="AlphaFoldDB" id="A0AA39L2U0"/>
<dbReference type="InterPro" id="IPR035647">
    <property type="entry name" value="EFG_III/V"/>
</dbReference>
<dbReference type="PANTHER" id="PTHR43512">
    <property type="entry name" value="TRANSLATION FACTOR GUF1-RELATED"/>
    <property type="match status" value="1"/>
</dbReference>
<keyword evidence="8" id="KW-0648">Protein biosynthesis</keyword>
<keyword evidence="4 8" id="KW-0378">Hydrolase</keyword>
<comment type="similarity">
    <text evidence="8">Belongs to the GTP-binding elongation factor family. LepA subfamily.</text>
</comment>
<keyword evidence="11" id="KW-1185">Reference proteome</keyword>
<dbReference type="Proteomes" id="UP001168972">
    <property type="component" value="Unassembled WGS sequence"/>
</dbReference>
<dbReference type="Gene3D" id="3.30.70.2570">
    <property type="entry name" value="Elongation factor 4, C-terminal domain"/>
    <property type="match status" value="1"/>
</dbReference>
<dbReference type="GO" id="GO:0005759">
    <property type="term" value="C:mitochondrial matrix"/>
    <property type="evidence" value="ECO:0007669"/>
    <property type="project" value="UniProtKB-UniRule"/>
</dbReference>
<dbReference type="InterPro" id="IPR009000">
    <property type="entry name" value="Transl_B-barrel_sf"/>
</dbReference>
<reference evidence="10" key="1">
    <citation type="journal article" date="2023" name="bioRxiv">
        <title>Scaffold-level genome assemblies of two parasitoid biocontrol wasps reveal the parthenogenesis mechanism and an associated novel virus.</title>
        <authorList>
            <person name="Inwood S."/>
            <person name="Skelly J."/>
            <person name="Guhlin J."/>
            <person name="Harrop T."/>
            <person name="Goldson S."/>
            <person name="Dearden P."/>
        </authorList>
    </citation>
    <scope>NUCLEOTIDE SEQUENCE</scope>
    <source>
        <strain evidence="10">Lincoln</strain>
        <tissue evidence="10">Whole body</tissue>
    </source>
</reference>
<dbReference type="Gene3D" id="3.30.70.870">
    <property type="entry name" value="Elongation Factor G (Translational Gtpase), domain 3"/>
    <property type="match status" value="1"/>
</dbReference>
<protein>
    <recommendedName>
        <fullName evidence="8">Translation factor GUF1 homolog, mitochondrial</fullName>
        <ecNumber evidence="8">3.6.5.n1</ecNumber>
    </recommendedName>
    <alternativeName>
        <fullName evidence="8">Elongation factor 4 homolog</fullName>
        <shortName evidence="8">EF-4</shortName>
    </alternativeName>
    <alternativeName>
        <fullName evidence="8">GTPase GUF1 homolog</fullName>
    </alternativeName>
    <alternativeName>
        <fullName evidence="8">Ribosomal back-translocase</fullName>
    </alternativeName>
</protein>
<accession>A0AA39L2U0</accession>
<dbReference type="FunFam" id="3.40.50.300:FF:000078">
    <property type="entry name" value="Elongation factor 4"/>
    <property type="match status" value="1"/>
</dbReference>
<dbReference type="InterPro" id="IPR035654">
    <property type="entry name" value="LepA_IV"/>
</dbReference>
<dbReference type="CDD" id="cd03699">
    <property type="entry name" value="EF4_II"/>
    <property type="match status" value="1"/>
</dbReference>
<proteinExistence type="inferred from homology"/>
<evidence type="ECO:0000256" key="3">
    <source>
        <dbReference type="ARBA" id="ARBA00022792"/>
    </source>
</evidence>
<dbReference type="SUPFAM" id="SSF52540">
    <property type="entry name" value="P-loop containing nucleoside triphosphate hydrolases"/>
    <property type="match status" value="1"/>
</dbReference>
<dbReference type="GO" id="GO:0005743">
    <property type="term" value="C:mitochondrial inner membrane"/>
    <property type="evidence" value="ECO:0007669"/>
    <property type="project" value="UniProtKB-SubCell"/>
</dbReference>
<evidence type="ECO:0000256" key="7">
    <source>
        <dbReference type="ARBA" id="ARBA00023136"/>
    </source>
</evidence>
<dbReference type="Pfam" id="PF00679">
    <property type="entry name" value="EFG_C"/>
    <property type="match status" value="1"/>
</dbReference>
<dbReference type="FunFam" id="3.30.70.870:FF:000004">
    <property type="entry name" value="Translation factor GUF1, mitochondrial"/>
    <property type="match status" value="1"/>
</dbReference>
<dbReference type="Gene3D" id="3.30.70.240">
    <property type="match status" value="1"/>
</dbReference>
<evidence type="ECO:0000313" key="10">
    <source>
        <dbReference type="EMBL" id="KAK0182980.1"/>
    </source>
</evidence>
<dbReference type="SUPFAM" id="SSF54980">
    <property type="entry name" value="EF-G C-terminal domain-like"/>
    <property type="match status" value="2"/>
</dbReference>
<evidence type="ECO:0000256" key="6">
    <source>
        <dbReference type="ARBA" id="ARBA00023134"/>
    </source>
</evidence>
<feature type="binding site" evidence="8">
    <location>
        <begin position="63"/>
        <end position="70"/>
    </location>
    <ligand>
        <name>GTP</name>
        <dbReference type="ChEBI" id="CHEBI:37565"/>
    </ligand>
</feature>
<dbReference type="Pfam" id="PF06421">
    <property type="entry name" value="LepA_C"/>
    <property type="match status" value="1"/>
</dbReference>
<keyword evidence="7 8" id="KW-0472">Membrane</keyword>
<dbReference type="InterPro" id="IPR013842">
    <property type="entry name" value="LepA_CTD"/>
</dbReference>
<dbReference type="FunFam" id="2.40.30.10:FF:000015">
    <property type="entry name" value="Translation factor GUF1, mitochondrial"/>
    <property type="match status" value="1"/>
</dbReference>
<dbReference type="GO" id="GO:0045727">
    <property type="term" value="P:positive regulation of translation"/>
    <property type="evidence" value="ECO:0007669"/>
    <property type="project" value="UniProtKB-UniRule"/>
</dbReference>
<evidence type="ECO:0000313" key="11">
    <source>
        <dbReference type="Proteomes" id="UP001168972"/>
    </source>
</evidence>
<comment type="caution">
    <text evidence="10">The sequence shown here is derived from an EMBL/GenBank/DDBJ whole genome shotgun (WGS) entry which is preliminary data.</text>
</comment>
<evidence type="ECO:0000256" key="1">
    <source>
        <dbReference type="ARBA" id="ARBA00005454"/>
    </source>
</evidence>
<dbReference type="InterPro" id="IPR000795">
    <property type="entry name" value="T_Tr_GTP-bd_dom"/>
</dbReference>
<comment type="subcellular location">
    <subcellularLocation>
        <location evidence="8">Mitochondrion inner membrane</location>
        <topology evidence="8">Peripheral membrane protein</topology>
        <orientation evidence="8">Matrix side</orientation>
    </subcellularLocation>
</comment>
<dbReference type="GO" id="GO:0003924">
    <property type="term" value="F:GTPase activity"/>
    <property type="evidence" value="ECO:0007669"/>
    <property type="project" value="UniProtKB-UniRule"/>
</dbReference>
<keyword evidence="6 8" id="KW-0342">GTP-binding</keyword>
<dbReference type="HAMAP" id="MF_00071">
    <property type="entry name" value="LepA"/>
    <property type="match status" value="1"/>
</dbReference>
<dbReference type="Gene3D" id="2.40.30.10">
    <property type="entry name" value="Translation factors"/>
    <property type="match status" value="1"/>
</dbReference>
<comment type="catalytic activity">
    <reaction evidence="8">
        <text>GTP + H2O = GDP + phosphate + H(+)</text>
        <dbReference type="Rhea" id="RHEA:19669"/>
        <dbReference type="ChEBI" id="CHEBI:15377"/>
        <dbReference type="ChEBI" id="CHEBI:15378"/>
        <dbReference type="ChEBI" id="CHEBI:37565"/>
        <dbReference type="ChEBI" id="CHEBI:43474"/>
        <dbReference type="ChEBI" id="CHEBI:58189"/>
        <dbReference type="EC" id="3.6.5.n1"/>
    </reaction>
</comment>
<dbReference type="CDD" id="cd16260">
    <property type="entry name" value="EF4_III"/>
    <property type="match status" value="1"/>
</dbReference>
<sequence>MGTRNRICHLLSAKLHHGLFKNYIVKHKKCCNYLIYKYYSNGDRELKEYNTPIENIRNFSIIAHVDHGKSTLADRLLEMTGAIRINSGAQVLDKLQVEKDRGITVKAQTVSLKYVHDDKEYLLNLIDTPGHVDFATEVHRSLAACQGVILLVDANDGVQAQTVANFYLAFGRDLVIIPVINKVDLKNANPERVIKQLNTLFDINEDDVLKISAKLGTGVDKVFDAIINRIPPPKVDREKLFRALIFDSWYDKYKGAISLIYISEGSLSLQQQITSVHTGKSYEVKGLMLRRPEDEEIKTLYAGQVGCVVCNMRTSKEAHIGDTLHLKNHPVEPLIGFSPPRAMVFAGIYPMDQSQHLALRNAIERLVLNDSAVNVSIETSPALGQGWRLGFLGLLHLEVFTQRLEQEHETTSIITAPSVTYKAKIIGKQNIKIYGSEEISFNNPLYFPHKQIVSEFYEPMVIGTIITPDEYLGGVISLCLEKRGVEQSTKNIGNNRMMLQFILPLSEIIVDFHDALKSLSSGYASFDYEDNGYQVTDIVKMDILLNGNVIEELSTIVHATKAVEHAKHLTTKLLNIIPKQQFQVAIQAAVGSKILSRETIKAYRKDITGKLKSGGDVQRRKKLLQQQSEGKKKLRMVGNICLPRDTFIDVLKR</sequence>
<dbReference type="CDD" id="cd03709">
    <property type="entry name" value="lepA_C"/>
    <property type="match status" value="1"/>
</dbReference>
<evidence type="ECO:0000256" key="5">
    <source>
        <dbReference type="ARBA" id="ARBA00023128"/>
    </source>
</evidence>
<feature type="binding site" evidence="8">
    <location>
        <begin position="181"/>
        <end position="184"/>
    </location>
    <ligand>
        <name>GTP</name>
        <dbReference type="ChEBI" id="CHEBI:37565"/>
    </ligand>
</feature>
<comment type="function">
    <text evidence="8">Promotes mitochondrial protein synthesis. May act as a fidelity factor of the translation reaction, by catalyzing a one-codon backward translocation of tRNAs on improperly translocated ribosomes. Binds to mitochondrial ribosomes in a GTP-dependent manner.</text>
</comment>
<dbReference type="SUPFAM" id="SSF50447">
    <property type="entry name" value="Translation proteins"/>
    <property type="match status" value="1"/>
</dbReference>
<dbReference type="InterPro" id="IPR000640">
    <property type="entry name" value="EFG_V-like"/>
</dbReference>
<organism evidence="10 11">
    <name type="scientific">Microctonus hyperodae</name>
    <name type="common">Parasitoid wasp</name>
    <dbReference type="NCBI Taxonomy" id="165561"/>
    <lineage>
        <taxon>Eukaryota</taxon>
        <taxon>Metazoa</taxon>
        <taxon>Ecdysozoa</taxon>
        <taxon>Arthropoda</taxon>
        <taxon>Hexapoda</taxon>
        <taxon>Insecta</taxon>
        <taxon>Pterygota</taxon>
        <taxon>Neoptera</taxon>
        <taxon>Endopterygota</taxon>
        <taxon>Hymenoptera</taxon>
        <taxon>Apocrita</taxon>
        <taxon>Ichneumonoidea</taxon>
        <taxon>Braconidae</taxon>
        <taxon>Euphorinae</taxon>
        <taxon>Microctonus</taxon>
    </lineage>
</organism>
<dbReference type="CDD" id="cd01890">
    <property type="entry name" value="LepA"/>
    <property type="match status" value="1"/>
</dbReference>
<evidence type="ECO:0000256" key="4">
    <source>
        <dbReference type="ARBA" id="ARBA00022801"/>
    </source>
</evidence>
<feature type="domain" description="Tr-type G" evidence="9">
    <location>
        <begin position="54"/>
        <end position="234"/>
    </location>
</feature>
<dbReference type="EMBL" id="JAQQBR010000001">
    <property type="protein sequence ID" value="KAK0182980.1"/>
    <property type="molecule type" value="Genomic_DNA"/>
</dbReference>
<dbReference type="PROSITE" id="PS00301">
    <property type="entry name" value="G_TR_1"/>
    <property type="match status" value="1"/>
</dbReference>
<keyword evidence="3 8" id="KW-0999">Mitochondrion inner membrane</keyword>
<dbReference type="InterPro" id="IPR027417">
    <property type="entry name" value="P-loop_NTPase"/>
</dbReference>
<dbReference type="FunFam" id="3.30.70.2570:FF:000001">
    <property type="entry name" value="Translation factor GUF1, mitochondrial"/>
    <property type="match status" value="1"/>
</dbReference>
<dbReference type="InterPro" id="IPR031157">
    <property type="entry name" value="G_TR_CS"/>
</dbReference>
<dbReference type="NCBIfam" id="TIGR00231">
    <property type="entry name" value="small_GTP"/>
    <property type="match status" value="1"/>
</dbReference>
<dbReference type="PRINTS" id="PR00315">
    <property type="entry name" value="ELONGATNFCT"/>
</dbReference>